<dbReference type="EMBL" id="CP015405">
    <property type="protein sequence ID" value="ANU76427.1"/>
    <property type="molecule type" value="Genomic_DNA"/>
</dbReference>
<dbReference type="GO" id="GO:0005886">
    <property type="term" value="C:plasma membrane"/>
    <property type="evidence" value="ECO:0007669"/>
    <property type="project" value="UniProtKB-SubCell"/>
</dbReference>
<feature type="domain" description="ABC transmembrane type-1" evidence="8">
    <location>
        <begin position="79"/>
        <end position="293"/>
    </location>
</feature>
<keyword evidence="3" id="KW-1003">Cell membrane</keyword>
<feature type="transmembrane region" description="Helical" evidence="7">
    <location>
        <begin position="272"/>
        <end position="293"/>
    </location>
</feature>
<keyword evidence="5 7" id="KW-1133">Transmembrane helix</keyword>
<comment type="subcellular location">
    <subcellularLocation>
        <location evidence="1 7">Cell membrane</location>
        <topology evidence="1 7">Multi-pass membrane protein</topology>
    </subcellularLocation>
</comment>
<dbReference type="SUPFAM" id="SSF161098">
    <property type="entry name" value="MetI-like"/>
    <property type="match status" value="1"/>
</dbReference>
<evidence type="ECO:0000313" key="9">
    <source>
        <dbReference type="EMBL" id="ANU76427.1"/>
    </source>
</evidence>
<dbReference type="KEGG" id="byl:A4V09_12005"/>
<keyword evidence="6 7" id="KW-0472">Membrane</keyword>
<gene>
    <name evidence="9" type="ORF">A4V09_12005</name>
</gene>
<dbReference type="GO" id="GO:0055085">
    <property type="term" value="P:transmembrane transport"/>
    <property type="evidence" value="ECO:0007669"/>
    <property type="project" value="InterPro"/>
</dbReference>
<keyword evidence="10" id="KW-1185">Reference proteome</keyword>
<dbReference type="Gene3D" id="1.10.3720.10">
    <property type="entry name" value="MetI-like"/>
    <property type="match status" value="1"/>
</dbReference>
<dbReference type="SUPFAM" id="SSF160964">
    <property type="entry name" value="MalF N-terminal region-like"/>
    <property type="match status" value="1"/>
</dbReference>
<evidence type="ECO:0000256" key="6">
    <source>
        <dbReference type="ARBA" id="ARBA00023136"/>
    </source>
</evidence>
<evidence type="ECO:0000313" key="10">
    <source>
        <dbReference type="Proteomes" id="UP000092574"/>
    </source>
</evidence>
<protein>
    <submittedName>
        <fullName evidence="9">ABC transporter permease</fullName>
    </submittedName>
</protein>
<evidence type="ECO:0000256" key="5">
    <source>
        <dbReference type="ARBA" id="ARBA00022989"/>
    </source>
</evidence>
<evidence type="ECO:0000256" key="7">
    <source>
        <dbReference type="RuleBase" id="RU363032"/>
    </source>
</evidence>
<dbReference type="STRING" id="1796616.A4V09_12005"/>
<dbReference type="OrthoDB" id="9779462at2"/>
<keyword evidence="4 7" id="KW-0812">Transmembrane</keyword>
<dbReference type="Proteomes" id="UP000092574">
    <property type="component" value="Chromosome"/>
</dbReference>
<feature type="transmembrane region" description="Helical" evidence="7">
    <location>
        <begin position="117"/>
        <end position="137"/>
    </location>
</feature>
<organism evidence="9 10">
    <name type="scientific">Blautia pseudococcoides</name>
    <dbReference type="NCBI Taxonomy" id="1796616"/>
    <lineage>
        <taxon>Bacteria</taxon>
        <taxon>Bacillati</taxon>
        <taxon>Bacillota</taxon>
        <taxon>Clostridia</taxon>
        <taxon>Lachnospirales</taxon>
        <taxon>Lachnospiraceae</taxon>
        <taxon>Blautia</taxon>
    </lineage>
</organism>
<name>A0A1C7I9V2_9FIRM</name>
<evidence type="ECO:0000256" key="1">
    <source>
        <dbReference type="ARBA" id="ARBA00004651"/>
    </source>
</evidence>
<dbReference type="InterPro" id="IPR000515">
    <property type="entry name" value="MetI-like"/>
</dbReference>
<sequence length="305" mass="34269">MKEKSRAGRVYSYWSKPNHAAYLFIAPSLAVILVFVVFPLVSSFVISLTDMDIFMKDTKFIGFGNYIKSFSEERVMRSFLTTIKYVMVSVPLQIAISLVLAFWLAKEDFFSKLMRSVYFIPVICSFTGIGILFKMFFGSAVGFFPYVISLITKNGVPSFWSEASAAFGLIVFISIWKKFGQTLIILVAGINGIPESYYEAARIDGASKIQIFTRITIPLLWSTLSFVIVTTLIGAMQVFDVVYVTTGGGPLYSTETIVQYIYSRGFQNEYQLGYASSLSVELFLLIAVITFAARKFTNKKEKENS</sequence>
<evidence type="ECO:0000256" key="2">
    <source>
        <dbReference type="ARBA" id="ARBA00022448"/>
    </source>
</evidence>
<feature type="transmembrane region" description="Helical" evidence="7">
    <location>
        <begin position="157"/>
        <end position="176"/>
    </location>
</feature>
<dbReference type="AlphaFoldDB" id="A0A1C7I9V2"/>
<dbReference type="RefSeq" id="WP_065542592.1">
    <property type="nucleotide sequence ID" value="NZ_CP015405.2"/>
</dbReference>
<feature type="transmembrane region" description="Helical" evidence="7">
    <location>
        <begin position="217"/>
        <end position="239"/>
    </location>
</feature>
<evidence type="ECO:0000256" key="3">
    <source>
        <dbReference type="ARBA" id="ARBA00022475"/>
    </source>
</evidence>
<dbReference type="PANTHER" id="PTHR30193:SF37">
    <property type="entry name" value="INNER MEMBRANE ABC TRANSPORTER PERMEASE PROTEIN YCJO"/>
    <property type="match status" value="1"/>
</dbReference>
<accession>A0A1C7I9V2</accession>
<dbReference type="PANTHER" id="PTHR30193">
    <property type="entry name" value="ABC TRANSPORTER PERMEASE PROTEIN"/>
    <property type="match status" value="1"/>
</dbReference>
<reference evidence="9" key="1">
    <citation type="submission" date="2017-04" db="EMBL/GenBank/DDBJ databases">
        <title>Complete Genome Sequences of Twelve Strains of a Stable Defined Moderately Diverse Mouse Microbiota 2 (sDMDMm2).</title>
        <authorList>
            <person name="Uchimura Y."/>
            <person name="Wyss M."/>
            <person name="Brugiroux S."/>
            <person name="Limenitakis J.P."/>
            <person name="Stecher B."/>
            <person name="McCoy K.D."/>
            <person name="Macpherson A.J."/>
        </authorList>
    </citation>
    <scope>NUCLEOTIDE SEQUENCE</scope>
    <source>
        <strain evidence="9">YL58</strain>
    </source>
</reference>
<evidence type="ECO:0000259" key="8">
    <source>
        <dbReference type="PROSITE" id="PS50928"/>
    </source>
</evidence>
<dbReference type="InterPro" id="IPR035906">
    <property type="entry name" value="MetI-like_sf"/>
</dbReference>
<dbReference type="Pfam" id="PF00528">
    <property type="entry name" value="BPD_transp_1"/>
    <property type="match status" value="1"/>
</dbReference>
<dbReference type="PROSITE" id="PS50928">
    <property type="entry name" value="ABC_TM1"/>
    <property type="match status" value="1"/>
</dbReference>
<proteinExistence type="inferred from homology"/>
<feature type="transmembrane region" description="Helical" evidence="7">
    <location>
        <begin position="21"/>
        <end position="46"/>
    </location>
</feature>
<evidence type="ECO:0000256" key="4">
    <source>
        <dbReference type="ARBA" id="ARBA00022692"/>
    </source>
</evidence>
<dbReference type="CDD" id="cd06261">
    <property type="entry name" value="TM_PBP2"/>
    <property type="match status" value="1"/>
</dbReference>
<dbReference type="InterPro" id="IPR051393">
    <property type="entry name" value="ABC_transporter_permease"/>
</dbReference>
<comment type="similarity">
    <text evidence="7">Belongs to the binding-protein-dependent transport system permease family.</text>
</comment>
<feature type="transmembrane region" description="Helical" evidence="7">
    <location>
        <begin position="85"/>
        <end position="105"/>
    </location>
</feature>
<keyword evidence="2 7" id="KW-0813">Transport</keyword>